<feature type="compositionally biased region" description="Pro residues" evidence="1">
    <location>
        <begin position="39"/>
        <end position="49"/>
    </location>
</feature>
<dbReference type="GeneID" id="95988178"/>
<name>A0ABR3PZH5_9TREE</name>
<feature type="region of interest" description="Disordered" evidence="1">
    <location>
        <begin position="30"/>
        <end position="82"/>
    </location>
</feature>
<evidence type="ECO:0000313" key="2">
    <source>
        <dbReference type="EMBL" id="KAL1407702.1"/>
    </source>
</evidence>
<evidence type="ECO:0000256" key="1">
    <source>
        <dbReference type="SAM" id="MobiDB-lite"/>
    </source>
</evidence>
<dbReference type="Proteomes" id="UP001565368">
    <property type="component" value="Unassembled WGS sequence"/>
</dbReference>
<dbReference type="EMBL" id="JBBXJM010000005">
    <property type="protein sequence ID" value="KAL1407702.1"/>
    <property type="molecule type" value="Genomic_DNA"/>
</dbReference>
<dbReference type="RefSeq" id="XP_069207646.1">
    <property type="nucleotide sequence ID" value="XM_069355575.1"/>
</dbReference>
<proteinExistence type="predicted"/>
<comment type="caution">
    <text evidence="2">The sequence shown here is derived from an EMBL/GenBank/DDBJ whole genome shotgun (WGS) entry which is preliminary data.</text>
</comment>
<sequence>MPFKQPTNTNAPLPPPLTAAQRMKARLAASFPSYDEILPKPPPPPPPPALGARARAKTEHRASTEAGSSTSHRRFKAPTGAE</sequence>
<evidence type="ECO:0000313" key="3">
    <source>
        <dbReference type="Proteomes" id="UP001565368"/>
    </source>
</evidence>
<accession>A0ABR3PZH5</accession>
<organism evidence="2 3">
    <name type="scientific">Vanrija albida</name>
    <dbReference type="NCBI Taxonomy" id="181172"/>
    <lineage>
        <taxon>Eukaryota</taxon>
        <taxon>Fungi</taxon>
        <taxon>Dikarya</taxon>
        <taxon>Basidiomycota</taxon>
        <taxon>Agaricomycotina</taxon>
        <taxon>Tremellomycetes</taxon>
        <taxon>Trichosporonales</taxon>
        <taxon>Trichosporonaceae</taxon>
        <taxon>Vanrija</taxon>
    </lineage>
</organism>
<gene>
    <name evidence="2" type="ORF">Q8F55_007135</name>
</gene>
<keyword evidence="3" id="KW-1185">Reference proteome</keyword>
<protein>
    <submittedName>
        <fullName evidence="2">Uncharacterized protein</fullName>
    </submittedName>
</protein>
<reference evidence="2 3" key="1">
    <citation type="submission" date="2023-08" db="EMBL/GenBank/DDBJ databases">
        <title>Annotated Genome Sequence of Vanrija albida AlHP1.</title>
        <authorList>
            <person name="Herzog R."/>
        </authorList>
    </citation>
    <scope>NUCLEOTIDE SEQUENCE [LARGE SCALE GENOMIC DNA]</scope>
    <source>
        <strain evidence="2 3">AlHP1</strain>
    </source>
</reference>